<name>A0ABM1B3K4_LIMPO</name>
<comment type="cofactor">
    <cofactor evidence="1">
        <name>FAD</name>
        <dbReference type="ChEBI" id="CHEBI:57692"/>
    </cofactor>
</comment>
<evidence type="ECO:0000256" key="13">
    <source>
        <dbReference type="ARBA" id="ARBA00023157"/>
    </source>
</evidence>
<evidence type="ECO:0000256" key="5">
    <source>
        <dbReference type="ARBA" id="ARBA00022448"/>
    </source>
</evidence>
<dbReference type="PIRSF" id="PIRSF017205">
    <property type="entry name" value="ERO1"/>
    <property type="match status" value="1"/>
</dbReference>
<dbReference type="RefSeq" id="XP_013774103.1">
    <property type="nucleotide sequence ID" value="XM_013918649.2"/>
</dbReference>
<evidence type="ECO:0000256" key="14">
    <source>
        <dbReference type="ARBA" id="ARBA00023180"/>
    </source>
</evidence>
<comment type="subcellular location">
    <subcellularLocation>
        <location evidence="2">Endoplasmic reticulum membrane</location>
        <topology evidence="2">Peripheral membrane protein</topology>
        <orientation evidence="2">Lumenal side</orientation>
    </subcellularLocation>
</comment>
<comment type="subunit">
    <text evidence="4">May function both as a monomer and a homodimer.</text>
</comment>
<reference evidence="18" key="1">
    <citation type="submission" date="2025-08" db="UniProtKB">
        <authorList>
            <consortium name="RefSeq"/>
        </authorList>
    </citation>
    <scope>IDENTIFICATION</scope>
    <source>
        <tissue evidence="18">Muscle</tissue>
    </source>
</reference>
<keyword evidence="9" id="KW-0274">FAD</keyword>
<dbReference type="Pfam" id="PF04137">
    <property type="entry name" value="ERO1"/>
    <property type="match status" value="1"/>
</dbReference>
<keyword evidence="13" id="KW-1015">Disulfide bond</keyword>
<evidence type="ECO:0000256" key="2">
    <source>
        <dbReference type="ARBA" id="ARBA00004367"/>
    </source>
</evidence>
<keyword evidence="7" id="KW-0732">Signal</keyword>
<keyword evidence="14" id="KW-0325">Glycoprotein</keyword>
<evidence type="ECO:0000313" key="17">
    <source>
        <dbReference type="Proteomes" id="UP000694941"/>
    </source>
</evidence>
<evidence type="ECO:0000256" key="8">
    <source>
        <dbReference type="ARBA" id="ARBA00022824"/>
    </source>
</evidence>
<accession>A0ABM1B3K4</accession>
<keyword evidence="11" id="KW-0560">Oxidoreductase</keyword>
<evidence type="ECO:0000256" key="7">
    <source>
        <dbReference type="ARBA" id="ARBA00022729"/>
    </source>
</evidence>
<dbReference type="SUPFAM" id="SSF110019">
    <property type="entry name" value="ERO1-like"/>
    <property type="match status" value="1"/>
</dbReference>
<evidence type="ECO:0000256" key="3">
    <source>
        <dbReference type="ARBA" id="ARBA00008277"/>
    </source>
</evidence>
<evidence type="ECO:0000256" key="9">
    <source>
        <dbReference type="ARBA" id="ARBA00022827"/>
    </source>
</evidence>
<keyword evidence="12 16" id="KW-0472">Membrane</keyword>
<dbReference type="PANTHER" id="PTHR12613">
    <property type="entry name" value="ERO1-RELATED"/>
    <property type="match status" value="1"/>
</dbReference>
<keyword evidence="15" id="KW-0676">Redox-active center</keyword>
<dbReference type="InterPro" id="IPR007266">
    <property type="entry name" value="Ero1"/>
</dbReference>
<evidence type="ECO:0000256" key="11">
    <source>
        <dbReference type="ARBA" id="ARBA00023002"/>
    </source>
</evidence>
<gene>
    <name evidence="18" type="primary">LOC106459072</name>
</gene>
<protein>
    <submittedName>
        <fullName evidence="18">ERO1-like protein beta isoform X1</fullName>
    </submittedName>
</protein>
<evidence type="ECO:0000256" key="1">
    <source>
        <dbReference type="ARBA" id="ARBA00001974"/>
    </source>
</evidence>
<keyword evidence="10" id="KW-0249">Electron transport</keyword>
<keyword evidence="17" id="KW-1185">Reference proteome</keyword>
<keyword evidence="8" id="KW-0256">Endoplasmic reticulum</keyword>
<dbReference type="InterPro" id="IPR037192">
    <property type="entry name" value="ERO1-like_sf"/>
</dbReference>
<evidence type="ECO:0000256" key="12">
    <source>
        <dbReference type="ARBA" id="ARBA00023136"/>
    </source>
</evidence>
<keyword evidence="5" id="KW-0813">Transport</keyword>
<evidence type="ECO:0000256" key="15">
    <source>
        <dbReference type="ARBA" id="ARBA00023284"/>
    </source>
</evidence>
<dbReference type="PANTHER" id="PTHR12613:SF0">
    <property type="entry name" value="ERO1-LIKE PROTEIN"/>
    <property type="match status" value="1"/>
</dbReference>
<feature type="transmembrane region" description="Helical" evidence="16">
    <location>
        <begin position="6"/>
        <end position="29"/>
    </location>
</feature>
<dbReference type="GeneID" id="106459072"/>
<comment type="similarity">
    <text evidence="3">Belongs to the EROs family.</text>
</comment>
<dbReference type="Proteomes" id="UP000694941">
    <property type="component" value="Unplaced"/>
</dbReference>
<keyword evidence="16" id="KW-0812">Transmembrane</keyword>
<evidence type="ECO:0000313" key="18">
    <source>
        <dbReference type="RefSeq" id="XP_013774103.1"/>
    </source>
</evidence>
<keyword evidence="6" id="KW-0285">Flavoprotein</keyword>
<evidence type="ECO:0000256" key="16">
    <source>
        <dbReference type="SAM" id="Phobius"/>
    </source>
</evidence>
<evidence type="ECO:0000256" key="6">
    <source>
        <dbReference type="ARBA" id="ARBA00022630"/>
    </source>
</evidence>
<proteinExistence type="inferred from homology"/>
<evidence type="ECO:0000256" key="4">
    <source>
        <dbReference type="ARBA" id="ARBA00011802"/>
    </source>
</evidence>
<keyword evidence="16" id="KW-1133">Transmembrane helix</keyword>
<evidence type="ECO:0000256" key="10">
    <source>
        <dbReference type="ARBA" id="ARBA00022982"/>
    </source>
</evidence>
<sequence>MGTSVFNIQIVFSLTWKYIVFISITLYVIPAYCNDNSYYGSNFLTNRNSEISHGPGERCFCKLEGRIDDCTCSVDTVDFFNNNKIYPRLKSLLVRNYFRYFKVNLNRACPFWPDDSKCAIKDCSVKACSEEQIPPGIKRPSFGERNKNTANKSLNKYSKEAQEEDNCDENHGGLGAVDKTISEKSKEDFKQWQKHDDSQDIFCEIEDELSQGMQYVDLLINPEKYTGYKGPSARRIWRSIYEENCFKPGKGYGPYTTSKNLNAMCLEKRAFYRAISGLHTSINIHLCAQYLMPIRNSFGSGEWSINLKEFQRRFDPQQTFGEGPQWLKNLYFVYLLELRALAKAAPYLERELFYTGLDEEDKEVQMAVKDFLSIVKSFPDHFQESVMFVGKDEGAKKLKEEFRQHFRNISRIMDCVGCDKCRLWGKLQTQGLGTAMKILFSGDQDSDLHMSDVKKEKFQLTRIEIVSLFNAFGRLSNSVYQLENFRKMMKEL</sequence>
<organism evidence="17 18">
    <name type="scientific">Limulus polyphemus</name>
    <name type="common">Atlantic horseshoe crab</name>
    <dbReference type="NCBI Taxonomy" id="6850"/>
    <lineage>
        <taxon>Eukaryota</taxon>
        <taxon>Metazoa</taxon>
        <taxon>Ecdysozoa</taxon>
        <taxon>Arthropoda</taxon>
        <taxon>Chelicerata</taxon>
        <taxon>Merostomata</taxon>
        <taxon>Xiphosura</taxon>
        <taxon>Limulidae</taxon>
        <taxon>Limulus</taxon>
    </lineage>
</organism>